<name>A0A8J9ZPL1_BRALA</name>
<organism evidence="4 5">
    <name type="scientific">Branchiostoma lanceolatum</name>
    <name type="common">Common lancelet</name>
    <name type="synonym">Amphioxus lanceolatum</name>
    <dbReference type="NCBI Taxonomy" id="7740"/>
    <lineage>
        <taxon>Eukaryota</taxon>
        <taxon>Metazoa</taxon>
        <taxon>Chordata</taxon>
        <taxon>Cephalochordata</taxon>
        <taxon>Leptocardii</taxon>
        <taxon>Amphioxiformes</taxon>
        <taxon>Branchiostomatidae</taxon>
        <taxon>Branchiostoma</taxon>
    </lineage>
</organism>
<reference evidence="4" key="1">
    <citation type="submission" date="2022-01" db="EMBL/GenBank/DDBJ databases">
        <authorList>
            <person name="Braso-Vives M."/>
        </authorList>
    </citation>
    <scope>NUCLEOTIDE SEQUENCE</scope>
</reference>
<keyword evidence="3" id="KW-0599">Photoprotein</keyword>
<accession>A0A8J9ZPL1</accession>
<dbReference type="OrthoDB" id="5974228at2759"/>
<evidence type="ECO:0000313" key="5">
    <source>
        <dbReference type="Proteomes" id="UP000838412"/>
    </source>
</evidence>
<evidence type="ECO:0000256" key="3">
    <source>
        <dbReference type="ARBA" id="ARBA00023262"/>
    </source>
</evidence>
<dbReference type="Gene3D" id="2.40.155.10">
    <property type="entry name" value="Green fluorescent protein"/>
    <property type="match status" value="1"/>
</dbReference>
<keyword evidence="5" id="KW-1185">Reference proteome</keyword>
<dbReference type="EMBL" id="OV696688">
    <property type="protein sequence ID" value="CAH1259287.1"/>
    <property type="molecule type" value="Genomic_DNA"/>
</dbReference>
<proteinExistence type="inferred from homology"/>
<dbReference type="Pfam" id="PF01353">
    <property type="entry name" value="GFP"/>
    <property type="match status" value="1"/>
</dbReference>
<keyword evidence="2" id="KW-0455">Luminescence</keyword>
<evidence type="ECO:0000256" key="1">
    <source>
        <dbReference type="ARBA" id="ARBA00008949"/>
    </source>
</evidence>
<dbReference type="GO" id="GO:0008218">
    <property type="term" value="P:bioluminescence"/>
    <property type="evidence" value="ECO:0007669"/>
    <property type="project" value="UniProtKB-KW"/>
</dbReference>
<protein>
    <submittedName>
        <fullName evidence="4">Hypp2233 protein</fullName>
    </submittedName>
</protein>
<comment type="similarity">
    <text evidence="1">Belongs to the GFP family.</text>
</comment>
<dbReference type="Proteomes" id="UP000838412">
    <property type="component" value="Chromosome 3"/>
</dbReference>
<gene>
    <name evidence="4" type="primary">Hypp2233</name>
    <name evidence="4" type="ORF">BLAG_LOCUS16640</name>
</gene>
<sequence length="220" mass="24828">MSLPETHELHIFGKINGHEFDMRGKGTGNPNDGYEDLDLKSTKDDLPFSPWILVQNIGYGFNQYLPYPDGAMSPFQAAMYNGSGYHVHREMEFEDGATLTGIYHYTYEGSHIKGEFQVDGTGFPADGPVMTDSLTDLDWVVTKMVYPDEKTVFSTSDQTYTTASGKGYQSTVRTNNIFAEPMAADMMQNQPMFVSRKVELKHSKNKLNFKEWQNASTKPM</sequence>
<evidence type="ECO:0000313" key="4">
    <source>
        <dbReference type="EMBL" id="CAH1259287.1"/>
    </source>
</evidence>
<dbReference type="InterPro" id="IPR011584">
    <property type="entry name" value="GFP-related"/>
</dbReference>
<dbReference type="SUPFAM" id="SSF54511">
    <property type="entry name" value="GFP-like"/>
    <property type="match status" value="1"/>
</dbReference>
<evidence type="ECO:0000256" key="2">
    <source>
        <dbReference type="ARBA" id="ARBA00023223"/>
    </source>
</evidence>
<dbReference type="AlphaFoldDB" id="A0A8J9ZPL1"/>
<dbReference type="InterPro" id="IPR009017">
    <property type="entry name" value="GFP"/>
</dbReference>